<feature type="binding site" evidence="4">
    <location>
        <position position="98"/>
    </location>
    <ligand>
        <name>Mg(2+)</name>
        <dbReference type="ChEBI" id="CHEBI:18420"/>
        <label>1</label>
    </ligand>
</feature>
<comment type="subcellular location">
    <subcellularLocation>
        <location evidence="4">Cell membrane</location>
        <topology evidence="4">Peripheral membrane protein</topology>
        <orientation evidence="4">Cytoplasmic side</orientation>
    </subcellularLocation>
</comment>
<evidence type="ECO:0000313" key="5">
    <source>
        <dbReference type="EMBL" id="GGD41125.1"/>
    </source>
</evidence>
<comment type="function">
    <text evidence="4">Converts adenosine-3',5'-bisphosphate (PAP) to AMP.</text>
</comment>
<dbReference type="CDD" id="cd01638">
    <property type="entry name" value="CysQ"/>
    <property type="match status" value="1"/>
</dbReference>
<evidence type="ECO:0000256" key="2">
    <source>
        <dbReference type="ARBA" id="ARBA00022723"/>
    </source>
</evidence>
<keyword evidence="6" id="KW-1185">Reference proteome</keyword>
<evidence type="ECO:0000256" key="3">
    <source>
        <dbReference type="ARBA" id="ARBA00022842"/>
    </source>
</evidence>
<dbReference type="EMBL" id="BMFH01000001">
    <property type="protein sequence ID" value="GGD41125.1"/>
    <property type="molecule type" value="Genomic_DNA"/>
</dbReference>
<evidence type="ECO:0000313" key="6">
    <source>
        <dbReference type="Proteomes" id="UP000625780"/>
    </source>
</evidence>
<comment type="catalytic activity">
    <reaction evidence="1 4">
        <text>adenosine 3',5'-bisphosphate + H2O = AMP + phosphate</text>
        <dbReference type="Rhea" id="RHEA:10040"/>
        <dbReference type="ChEBI" id="CHEBI:15377"/>
        <dbReference type="ChEBI" id="CHEBI:43474"/>
        <dbReference type="ChEBI" id="CHEBI:58343"/>
        <dbReference type="ChEBI" id="CHEBI:456215"/>
        <dbReference type="EC" id="3.1.3.7"/>
    </reaction>
</comment>
<dbReference type="PANTHER" id="PTHR43028">
    <property type="entry name" value="3'(2'),5'-BISPHOSPHATE NUCLEOTIDASE 1"/>
    <property type="match status" value="1"/>
</dbReference>
<dbReference type="NCBIfam" id="TIGR01331">
    <property type="entry name" value="bisphos_cysQ"/>
    <property type="match status" value="1"/>
</dbReference>
<evidence type="ECO:0000256" key="4">
    <source>
        <dbReference type="HAMAP-Rule" id="MF_02095"/>
    </source>
</evidence>
<comment type="caution">
    <text evidence="5">The sequence shown here is derived from an EMBL/GenBank/DDBJ whole genome shotgun (WGS) entry which is preliminary data.</text>
</comment>
<comment type="cofactor">
    <cofactor evidence="4">
        <name>Mg(2+)</name>
        <dbReference type="ChEBI" id="CHEBI:18420"/>
    </cofactor>
</comment>
<dbReference type="HAMAP" id="MF_02095">
    <property type="entry name" value="CysQ"/>
    <property type="match status" value="1"/>
</dbReference>
<keyword evidence="2 4" id="KW-0479">Metal-binding</keyword>
<evidence type="ECO:0000256" key="1">
    <source>
        <dbReference type="ARBA" id="ARBA00001625"/>
    </source>
</evidence>
<dbReference type="EC" id="3.1.3.7" evidence="4"/>
<dbReference type="SUPFAM" id="SSF56655">
    <property type="entry name" value="Carbohydrate phosphatase"/>
    <property type="match status" value="1"/>
</dbReference>
<reference evidence="6" key="1">
    <citation type="journal article" date="2019" name="Int. J. Syst. Evol. Microbiol.">
        <title>The Global Catalogue of Microorganisms (GCM) 10K type strain sequencing project: providing services to taxonomists for standard genome sequencing and annotation.</title>
        <authorList>
            <consortium name="The Broad Institute Genomics Platform"/>
            <consortium name="The Broad Institute Genome Sequencing Center for Infectious Disease"/>
            <person name="Wu L."/>
            <person name="Ma J."/>
        </authorList>
    </citation>
    <scope>NUCLEOTIDE SEQUENCE [LARGE SCALE GENOMIC DNA]</scope>
    <source>
        <strain evidence="6">CGMCC 1.12606</strain>
    </source>
</reference>
<dbReference type="Gene3D" id="3.30.540.10">
    <property type="entry name" value="Fructose-1,6-Bisphosphatase, subunit A, domain 1"/>
    <property type="match status" value="1"/>
</dbReference>
<dbReference type="Proteomes" id="UP000625780">
    <property type="component" value="Unassembled WGS sequence"/>
</dbReference>
<keyword evidence="3 4" id="KW-0460">Magnesium</keyword>
<feature type="binding site" evidence="4">
    <location>
        <position position="98"/>
    </location>
    <ligand>
        <name>substrate</name>
    </ligand>
</feature>
<feature type="binding site" evidence="4">
    <location>
        <position position="121"/>
    </location>
    <ligand>
        <name>Mg(2+)</name>
        <dbReference type="ChEBI" id="CHEBI:18420"/>
        <label>2</label>
    </ligand>
</feature>
<feature type="binding site" evidence="4">
    <location>
        <position position="118"/>
    </location>
    <ligand>
        <name>Mg(2+)</name>
        <dbReference type="ChEBI" id="CHEBI:18420"/>
        <label>1</label>
    </ligand>
</feature>
<comment type="similarity">
    <text evidence="4">Belongs to the inositol monophosphatase superfamily. CysQ family.</text>
</comment>
<keyword evidence="4" id="KW-0472">Membrane</keyword>
<keyword evidence="4" id="KW-0378">Hydrolase</keyword>
<feature type="binding site" evidence="4">
    <location>
        <begin position="120"/>
        <end position="123"/>
    </location>
    <ligand>
        <name>substrate</name>
    </ligand>
</feature>
<gene>
    <name evidence="4" type="primary">cysQ</name>
    <name evidence="5" type="ORF">GCM10011361_05280</name>
</gene>
<dbReference type="InterPro" id="IPR050725">
    <property type="entry name" value="CysQ/Inositol_MonoPase"/>
</dbReference>
<sequence length="299" mass="33313">MKDQSQKQVCISKNLTIFAMHSNNVSLIHPTMGTLKELLPVIIECALKAGMEILKVYDLPDFETAFKQDDSPLTKADLASNKVINAYLEKTPYPIISEENKQIEYHTRKTWATCWMVDPLDGTKEFIKRNGEFTVNIALIQKGAPVLGVIYVPVTREIYYADIPSGKAYKSMAGKDHTLPGTLFSEKDRISPTPKAGSTVRVVGSRSHMNQDTLDYVDSIKEEGKKVEVVSKGSSLKFCLVAEGKADVYPRFAPTMEWDTAAGHAICRAVGLKVTDQQTGKELMYNKKNLLNPYFLVSP</sequence>
<feature type="binding site" evidence="4">
    <location>
        <position position="259"/>
    </location>
    <ligand>
        <name>Mg(2+)</name>
        <dbReference type="ChEBI" id="CHEBI:18420"/>
        <label>2</label>
    </ligand>
</feature>
<feature type="binding site" evidence="4">
    <location>
        <position position="118"/>
    </location>
    <ligand>
        <name>Mg(2+)</name>
        <dbReference type="ChEBI" id="CHEBI:18420"/>
        <label>2</label>
    </ligand>
</feature>
<protein>
    <recommendedName>
        <fullName evidence="4">3'(2'),5'-bisphosphate nucleotidase CysQ</fullName>
        <ecNumber evidence="4">3.1.3.7</ecNumber>
    </recommendedName>
    <alternativeName>
        <fullName evidence="4">3'(2'),5-bisphosphonucleoside 3'(2')-phosphohydrolase</fullName>
    </alternativeName>
    <alternativeName>
        <fullName evidence="4">3'-phosphoadenosine 5'-phosphate phosphatase</fullName>
        <shortName evidence="4">PAP phosphatase</shortName>
    </alternativeName>
</protein>
<dbReference type="InterPro" id="IPR006240">
    <property type="entry name" value="CysQ"/>
</dbReference>
<feature type="binding site" evidence="4">
    <location>
        <position position="120"/>
    </location>
    <ligand>
        <name>Mg(2+)</name>
        <dbReference type="ChEBI" id="CHEBI:18420"/>
        <label>1</label>
    </ligand>
</feature>
<feature type="binding site" evidence="4">
    <location>
        <position position="259"/>
    </location>
    <ligand>
        <name>substrate</name>
    </ligand>
</feature>
<dbReference type="PROSITE" id="PS00629">
    <property type="entry name" value="IMP_1"/>
    <property type="match status" value="1"/>
</dbReference>
<dbReference type="Pfam" id="PF00459">
    <property type="entry name" value="Inositol_P"/>
    <property type="match status" value="1"/>
</dbReference>
<organism evidence="5 6">
    <name type="scientific">Muriicola marianensis</name>
    <dbReference type="NCBI Taxonomy" id="1324801"/>
    <lineage>
        <taxon>Bacteria</taxon>
        <taxon>Pseudomonadati</taxon>
        <taxon>Bacteroidota</taxon>
        <taxon>Flavobacteriia</taxon>
        <taxon>Flavobacteriales</taxon>
        <taxon>Flavobacteriaceae</taxon>
        <taxon>Muriicola</taxon>
    </lineage>
</organism>
<dbReference type="Gene3D" id="3.40.190.80">
    <property type="match status" value="1"/>
</dbReference>
<dbReference type="InterPro" id="IPR000760">
    <property type="entry name" value="Inositol_monophosphatase-like"/>
</dbReference>
<name>A0ABQ1QRH4_9FLAO</name>
<proteinExistence type="inferred from homology"/>
<accession>A0ABQ1QRH4</accession>
<dbReference type="InterPro" id="IPR020583">
    <property type="entry name" value="Inositol_monoP_metal-BS"/>
</dbReference>
<keyword evidence="4" id="KW-1003">Cell membrane</keyword>
<dbReference type="PANTHER" id="PTHR43028:SF5">
    <property type="entry name" value="3'(2'),5'-BISPHOSPHATE NUCLEOTIDASE 1"/>
    <property type="match status" value="1"/>
</dbReference>